<dbReference type="GO" id="GO:0106300">
    <property type="term" value="P:protein-DNA covalent cross-linking repair"/>
    <property type="evidence" value="ECO:0007669"/>
    <property type="project" value="InterPro"/>
</dbReference>
<keyword evidence="7" id="KW-0456">Lyase</keyword>
<gene>
    <name evidence="9" type="ORF">HRG_06240</name>
</gene>
<dbReference type="Pfam" id="PF02586">
    <property type="entry name" value="SRAP"/>
    <property type="match status" value="1"/>
</dbReference>
<dbReference type="InterPro" id="IPR003738">
    <property type="entry name" value="SRAP"/>
</dbReference>
<sequence length="160" mass="17563">MCGRYALTLEKTYRYTIITTDSNKQLKFLYNRMPVIRDPGSDAARTWLDSARREWTRDLQCLLRPFDSALDVYPVSKDVGKVGNNSPSFIIPLDNKENKTNIAKFFAGAPQKKQAAARLEQAEKPSTAAGADGPSNGDAKDFSTGKRKAAPLPGGSPPLK</sequence>
<dbReference type="AlphaFoldDB" id="A0A9P8MYP8"/>
<dbReference type="InterPro" id="IPR036590">
    <property type="entry name" value="SRAP-like"/>
</dbReference>
<evidence type="ECO:0000256" key="5">
    <source>
        <dbReference type="ARBA" id="ARBA00023124"/>
    </source>
</evidence>
<evidence type="ECO:0000256" key="6">
    <source>
        <dbReference type="ARBA" id="ARBA00023125"/>
    </source>
</evidence>
<evidence type="ECO:0000256" key="4">
    <source>
        <dbReference type="ARBA" id="ARBA00022801"/>
    </source>
</evidence>
<comment type="caution">
    <text evidence="9">The sequence shown here is derived from an EMBL/GenBank/DDBJ whole genome shotgun (WGS) entry which is preliminary data.</text>
</comment>
<protein>
    <submittedName>
        <fullName evidence="9">SOS response associated peptidase (SRAP) domain-containing protein</fullName>
    </submittedName>
</protein>
<dbReference type="PANTHER" id="PTHR13604">
    <property type="entry name" value="DC12-RELATED"/>
    <property type="match status" value="1"/>
</dbReference>
<evidence type="ECO:0000256" key="8">
    <source>
        <dbReference type="SAM" id="MobiDB-lite"/>
    </source>
</evidence>
<dbReference type="GO" id="GO:0016829">
    <property type="term" value="F:lyase activity"/>
    <property type="evidence" value="ECO:0007669"/>
    <property type="project" value="UniProtKB-KW"/>
</dbReference>
<evidence type="ECO:0000256" key="3">
    <source>
        <dbReference type="ARBA" id="ARBA00022763"/>
    </source>
</evidence>
<proteinExistence type="inferred from homology"/>
<evidence type="ECO:0000313" key="9">
    <source>
        <dbReference type="EMBL" id="KAH0963730.1"/>
    </source>
</evidence>
<dbReference type="GO" id="GO:0008233">
    <property type="term" value="F:peptidase activity"/>
    <property type="evidence" value="ECO:0007669"/>
    <property type="project" value="UniProtKB-KW"/>
</dbReference>
<dbReference type="Gene3D" id="3.90.1680.10">
    <property type="entry name" value="SOS response associated peptidase-like"/>
    <property type="match status" value="1"/>
</dbReference>
<dbReference type="SUPFAM" id="SSF143081">
    <property type="entry name" value="BB1717-like"/>
    <property type="match status" value="1"/>
</dbReference>
<evidence type="ECO:0000313" key="10">
    <source>
        <dbReference type="Proteomes" id="UP000824596"/>
    </source>
</evidence>
<feature type="region of interest" description="Disordered" evidence="8">
    <location>
        <begin position="113"/>
        <end position="160"/>
    </location>
</feature>
<keyword evidence="5" id="KW-0190">Covalent protein-DNA linkage</keyword>
<dbReference type="EMBL" id="JAIZPD010000005">
    <property type="protein sequence ID" value="KAH0963730.1"/>
    <property type="molecule type" value="Genomic_DNA"/>
</dbReference>
<keyword evidence="3" id="KW-0227">DNA damage</keyword>
<reference evidence="9" key="1">
    <citation type="submission" date="2021-09" db="EMBL/GenBank/DDBJ databases">
        <title>A high-quality genome of the endoparasitic fungus Hirsutella rhossiliensis with a comparison of Hirsutella genomes reveals transposable elements contributing to genome size variation.</title>
        <authorList>
            <person name="Lin R."/>
            <person name="Jiao Y."/>
            <person name="Sun X."/>
            <person name="Ling J."/>
            <person name="Xie B."/>
            <person name="Cheng X."/>
        </authorList>
    </citation>
    <scope>NUCLEOTIDE SEQUENCE</scope>
    <source>
        <strain evidence="9">HR02</strain>
    </source>
</reference>
<dbReference type="PANTHER" id="PTHR13604:SF0">
    <property type="entry name" value="ABASIC SITE PROCESSING PROTEIN HMCES"/>
    <property type="match status" value="1"/>
</dbReference>
<dbReference type="Proteomes" id="UP000824596">
    <property type="component" value="Unassembled WGS sequence"/>
</dbReference>
<comment type="similarity">
    <text evidence="1">Belongs to the SOS response-associated peptidase family.</text>
</comment>
<evidence type="ECO:0000256" key="2">
    <source>
        <dbReference type="ARBA" id="ARBA00022670"/>
    </source>
</evidence>
<evidence type="ECO:0000256" key="7">
    <source>
        <dbReference type="ARBA" id="ARBA00023239"/>
    </source>
</evidence>
<dbReference type="RefSeq" id="XP_044721243.1">
    <property type="nucleotide sequence ID" value="XM_044864711.1"/>
</dbReference>
<dbReference type="GO" id="GO:0003697">
    <property type="term" value="F:single-stranded DNA binding"/>
    <property type="evidence" value="ECO:0007669"/>
    <property type="project" value="InterPro"/>
</dbReference>
<dbReference type="OrthoDB" id="2111841at2759"/>
<dbReference type="GO" id="GO:0006508">
    <property type="term" value="P:proteolysis"/>
    <property type="evidence" value="ECO:0007669"/>
    <property type="project" value="UniProtKB-KW"/>
</dbReference>
<evidence type="ECO:0000256" key="1">
    <source>
        <dbReference type="ARBA" id="ARBA00008136"/>
    </source>
</evidence>
<name>A0A9P8MYP8_9HYPO</name>
<accession>A0A9P8MYP8</accession>
<dbReference type="GeneID" id="68355369"/>
<keyword evidence="4" id="KW-0378">Hydrolase</keyword>
<keyword evidence="10" id="KW-1185">Reference proteome</keyword>
<keyword evidence="6" id="KW-0238">DNA-binding</keyword>
<keyword evidence="2" id="KW-0645">Protease</keyword>
<organism evidence="9 10">
    <name type="scientific">Hirsutella rhossiliensis</name>
    <dbReference type="NCBI Taxonomy" id="111463"/>
    <lineage>
        <taxon>Eukaryota</taxon>
        <taxon>Fungi</taxon>
        <taxon>Dikarya</taxon>
        <taxon>Ascomycota</taxon>
        <taxon>Pezizomycotina</taxon>
        <taxon>Sordariomycetes</taxon>
        <taxon>Hypocreomycetidae</taxon>
        <taxon>Hypocreales</taxon>
        <taxon>Ophiocordycipitaceae</taxon>
        <taxon>Hirsutella</taxon>
    </lineage>
</organism>